<protein>
    <submittedName>
        <fullName evidence="2">Uncharacterized protein</fullName>
    </submittedName>
</protein>
<sequence length="66" mass="7439">MSRDQKSQPSNEDLRRPKANVIDQRQQQIDPSGQERLDPNARPDANRKQPGGHIHHGERTDEGSAS</sequence>
<name>A0A3S8U3C6_9RHOB</name>
<feature type="compositionally biased region" description="Basic and acidic residues" evidence="1">
    <location>
        <begin position="55"/>
        <end position="66"/>
    </location>
</feature>
<organism evidence="2 3">
    <name type="scientific">Tabrizicola piscis</name>
    <dbReference type="NCBI Taxonomy" id="2494374"/>
    <lineage>
        <taxon>Bacteria</taxon>
        <taxon>Pseudomonadati</taxon>
        <taxon>Pseudomonadota</taxon>
        <taxon>Alphaproteobacteria</taxon>
        <taxon>Rhodobacterales</taxon>
        <taxon>Paracoccaceae</taxon>
        <taxon>Tabrizicola</taxon>
    </lineage>
</organism>
<evidence type="ECO:0000256" key="1">
    <source>
        <dbReference type="SAM" id="MobiDB-lite"/>
    </source>
</evidence>
<dbReference type="KEGG" id="taw:EI545_04230"/>
<dbReference type="OrthoDB" id="7876459at2"/>
<feature type="compositionally biased region" description="Basic and acidic residues" evidence="1">
    <location>
        <begin position="33"/>
        <end position="47"/>
    </location>
</feature>
<gene>
    <name evidence="2" type="ORF">EI545_04230</name>
</gene>
<evidence type="ECO:0000313" key="3">
    <source>
        <dbReference type="Proteomes" id="UP000282002"/>
    </source>
</evidence>
<reference evidence="2 3" key="1">
    <citation type="submission" date="2018-12" db="EMBL/GenBank/DDBJ databases">
        <title>Complete genome sequencing of Tabrizicola sp. K13M18.</title>
        <authorList>
            <person name="Bae J.-W."/>
        </authorList>
    </citation>
    <scope>NUCLEOTIDE SEQUENCE [LARGE SCALE GENOMIC DNA]</scope>
    <source>
        <strain evidence="2 3">K13M18</strain>
    </source>
</reference>
<accession>A0A3S8U3C6</accession>
<dbReference type="EMBL" id="CP034328">
    <property type="protein sequence ID" value="AZL58114.1"/>
    <property type="molecule type" value="Genomic_DNA"/>
</dbReference>
<dbReference type="Proteomes" id="UP000282002">
    <property type="component" value="Chromosome"/>
</dbReference>
<keyword evidence="3" id="KW-1185">Reference proteome</keyword>
<proteinExistence type="predicted"/>
<dbReference type="AlphaFoldDB" id="A0A3S8U3C6"/>
<feature type="region of interest" description="Disordered" evidence="1">
    <location>
        <begin position="1"/>
        <end position="66"/>
    </location>
</feature>
<feature type="compositionally biased region" description="Basic and acidic residues" evidence="1">
    <location>
        <begin position="1"/>
        <end position="16"/>
    </location>
</feature>
<evidence type="ECO:0000313" key="2">
    <source>
        <dbReference type="EMBL" id="AZL58114.1"/>
    </source>
</evidence>